<protein>
    <recommendedName>
        <fullName evidence="3">XRE family transcriptional regulator</fullName>
    </recommendedName>
</protein>
<accession>A0ABP5LWP2</accession>
<organism evidence="1 2">
    <name type="scientific">Nocardioides koreensis</name>
    <dbReference type="NCBI Taxonomy" id="433651"/>
    <lineage>
        <taxon>Bacteria</taxon>
        <taxon>Bacillati</taxon>
        <taxon>Actinomycetota</taxon>
        <taxon>Actinomycetes</taxon>
        <taxon>Propionibacteriales</taxon>
        <taxon>Nocardioidaceae</taxon>
        <taxon>Nocardioides</taxon>
    </lineage>
</organism>
<dbReference type="RefSeq" id="WP_344157489.1">
    <property type="nucleotide sequence ID" value="NZ_BAAAQR010000017.1"/>
</dbReference>
<evidence type="ECO:0008006" key="3">
    <source>
        <dbReference type="Google" id="ProtNLM"/>
    </source>
</evidence>
<dbReference type="Gene3D" id="1.10.260.40">
    <property type="entry name" value="lambda repressor-like DNA-binding domains"/>
    <property type="match status" value="1"/>
</dbReference>
<keyword evidence="2" id="KW-1185">Reference proteome</keyword>
<name>A0ABP5LWP2_9ACTN</name>
<evidence type="ECO:0000313" key="2">
    <source>
        <dbReference type="Proteomes" id="UP001501771"/>
    </source>
</evidence>
<reference evidence="2" key="1">
    <citation type="journal article" date="2019" name="Int. J. Syst. Evol. Microbiol.">
        <title>The Global Catalogue of Microorganisms (GCM) 10K type strain sequencing project: providing services to taxonomists for standard genome sequencing and annotation.</title>
        <authorList>
            <consortium name="The Broad Institute Genomics Platform"/>
            <consortium name="The Broad Institute Genome Sequencing Center for Infectious Disease"/>
            <person name="Wu L."/>
            <person name="Ma J."/>
        </authorList>
    </citation>
    <scope>NUCLEOTIDE SEQUENCE [LARGE SCALE GENOMIC DNA]</scope>
    <source>
        <strain evidence="2">JCM 16022</strain>
    </source>
</reference>
<dbReference type="Pfam" id="PF13560">
    <property type="entry name" value="HTH_31"/>
    <property type="match status" value="1"/>
</dbReference>
<evidence type="ECO:0000313" key="1">
    <source>
        <dbReference type="EMBL" id="GAA2155493.1"/>
    </source>
</evidence>
<sequence>MPRVSETVDDRTPITASRIDVAARVGWLLRTHRSVAGLSLRQMSAALKEHGVSLSAATLSRIESEGHPSPAALDGYARVLGLPQGALRAPTELLCRTFPYAPGAGSRVASGGLEEFSRAFEAIDVANPTGAAWQEFAHQHAHGAFGLPRTLVEPHVRRLAIELTRSSGVARFTRVEALSTLRCSAYGDVVEDVARSIVLAPDAQNTWDLVAAVTERPTPKVLDCLASLLRHPSLYVAQGASYGLQGMLVIGGLGLEPWRGLLPHVEAAWREGGEDRRAMFTQLCAALPPVLQKELQASCPREQTTHCGPAVWSRSRQNLHYVGAECLARTVTTRMSHPEEPLLARLLFEALFDPRGVRMSTATYTLAFSPFAATLVDVLLEKRDGLPDDAARASALRVAAFCHEGEPPAGVTDLLGSLDETVLQHVMAFYSRGSRPVPQALVDRGLSGGELTVRRTLCCLGLLGDPRLRKVAADPALPRETRGGARWWIEQGRRVPV</sequence>
<gene>
    <name evidence="1" type="ORF">GCM10009844_42650</name>
</gene>
<dbReference type="EMBL" id="BAAAQR010000017">
    <property type="protein sequence ID" value="GAA2155493.1"/>
    <property type="molecule type" value="Genomic_DNA"/>
</dbReference>
<dbReference type="InterPro" id="IPR010982">
    <property type="entry name" value="Lambda_DNA-bd_dom_sf"/>
</dbReference>
<dbReference type="Proteomes" id="UP001501771">
    <property type="component" value="Unassembled WGS sequence"/>
</dbReference>
<comment type="caution">
    <text evidence="1">The sequence shown here is derived from an EMBL/GenBank/DDBJ whole genome shotgun (WGS) entry which is preliminary data.</text>
</comment>
<proteinExistence type="predicted"/>